<dbReference type="Gene3D" id="3.70.10.10">
    <property type="match status" value="1"/>
</dbReference>
<dbReference type="InterPro" id="IPR046938">
    <property type="entry name" value="DNA_clamp_sf"/>
</dbReference>
<reference evidence="14" key="1">
    <citation type="submission" date="2017-08" db="EMBL/GenBank/DDBJ databases">
        <title>A dynamic microbial community with high functional redundancy inhabits the cold, oxic subseafloor aquifer.</title>
        <authorList>
            <person name="Tully B.J."/>
            <person name="Wheat C.G."/>
            <person name="Glazer B.T."/>
            <person name="Huber J.A."/>
        </authorList>
    </citation>
    <scope>NUCLEOTIDE SEQUENCE [LARGE SCALE GENOMIC DNA]</scope>
</reference>
<dbReference type="InterPro" id="IPR022634">
    <property type="entry name" value="DNA_polIII_beta_N"/>
</dbReference>
<keyword evidence="8" id="KW-0238">DNA-binding</keyword>
<dbReference type="InterPro" id="IPR001001">
    <property type="entry name" value="DNA_polIII_beta"/>
</dbReference>
<keyword evidence="6 9" id="KW-0235">DNA replication</keyword>
<keyword evidence="4 9" id="KW-0808">Transferase</keyword>
<feature type="domain" description="DNA polymerase III beta sliding clamp C-terminal" evidence="12">
    <location>
        <begin position="263"/>
        <end position="370"/>
    </location>
</feature>
<evidence type="ECO:0000256" key="1">
    <source>
        <dbReference type="ARBA" id="ARBA00004496"/>
    </source>
</evidence>
<keyword evidence="5 9" id="KW-0548">Nucleotidyltransferase</keyword>
<accession>A0A2A4T9T1</accession>
<keyword evidence="7 9" id="KW-0239">DNA-directed DNA polymerase</keyword>
<dbReference type="PIRSF" id="PIRSF000804">
    <property type="entry name" value="DNA_pol_III_b"/>
    <property type="match status" value="1"/>
</dbReference>
<evidence type="ECO:0000256" key="9">
    <source>
        <dbReference type="PIRNR" id="PIRNR000804"/>
    </source>
</evidence>
<dbReference type="CDD" id="cd00140">
    <property type="entry name" value="beta_clamp"/>
    <property type="match status" value="1"/>
</dbReference>
<comment type="function">
    <text evidence="9">Confers DNA tethering and processivity to DNA polymerases and other proteins. Acts as a clamp, forming a ring around DNA (a reaction catalyzed by the clamp-loading complex) which diffuses in an ATP-independent manner freely and bidirectionally along dsDNA. Initially characterized for its ability to contact the catalytic subunit of DNA polymerase III (Pol III), a complex, multichain enzyme responsible for most of the replicative synthesis in bacteria; Pol III exhibits 3'-5' exonuclease proofreading activity. The beta chain is required for initiation of replication as well as for processivity of DNA replication.</text>
</comment>
<dbReference type="GO" id="GO:0005737">
    <property type="term" value="C:cytoplasm"/>
    <property type="evidence" value="ECO:0007669"/>
    <property type="project" value="UniProtKB-SubCell"/>
</dbReference>
<evidence type="ECO:0000256" key="6">
    <source>
        <dbReference type="ARBA" id="ARBA00022705"/>
    </source>
</evidence>
<evidence type="ECO:0000256" key="3">
    <source>
        <dbReference type="ARBA" id="ARBA00022490"/>
    </source>
</evidence>
<dbReference type="SMART" id="SM00480">
    <property type="entry name" value="POL3Bc"/>
    <property type="match status" value="1"/>
</dbReference>
<evidence type="ECO:0000256" key="8">
    <source>
        <dbReference type="ARBA" id="ARBA00023125"/>
    </source>
</evidence>
<comment type="caution">
    <text evidence="13">The sequence shown here is derived from an EMBL/GenBank/DDBJ whole genome shotgun (WGS) entry which is preliminary data.</text>
</comment>
<dbReference type="PANTHER" id="PTHR30478">
    <property type="entry name" value="DNA POLYMERASE III SUBUNIT BETA"/>
    <property type="match status" value="1"/>
</dbReference>
<evidence type="ECO:0000313" key="13">
    <source>
        <dbReference type="EMBL" id="PCI30293.1"/>
    </source>
</evidence>
<feature type="domain" description="DNA polymerase III beta sliding clamp central" evidence="11">
    <location>
        <begin position="130"/>
        <end position="245"/>
    </location>
</feature>
<name>A0A2A4T9T1_9DELT</name>
<evidence type="ECO:0000259" key="10">
    <source>
        <dbReference type="Pfam" id="PF00712"/>
    </source>
</evidence>
<dbReference type="InterPro" id="IPR022635">
    <property type="entry name" value="DNA_polIII_beta_C"/>
</dbReference>
<sequence>MNIRIKRIILLEALQLIVNISPKATSEPIINNVLLETEGDNAIIVKATNYDNSFAGKFEAEILEAGKICINTSKLFNLVREFHGEDVSIKSTPQNWVYLTCGNSRIKLPGVEPELFPTIEFKDLKTSFSLPGSLFKAAIDRTFFAIGENESRKNLMGLNLKIVAPNQICWMGADAFRISQVVTHLETPIDAEGNIIIPKKSLTEVKRILDFRENNVQVSFDENTFQIFSEDVKFKTRLIEADYPNLDNLVNNVGPILLRLPKRELINAVKILYRVSDEDLNSVLKLTFTEGKALIESQKLEFGEGNDELPCDYVGEPLSIGLNIKFFMDALQVFDGAADQMITLNLTASLAPFVLQSEAWEHFKTILMPVKIKW</sequence>
<evidence type="ECO:0000256" key="4">
    <source>
        <dbReference type="ARBA" id="ARBA00022679"/>
    </source>
</evidence>
<evidence type="ECO:0000313" key="14">
    <source>
        <dbReference type="Proteomes" id="UP000218113"/>
    </source>
</evidence>
<dbReference type="Pfam" id="PF02768">
    <property type="entry name" value="DNA_pol3_beta_3"/>
    <property type="match status" value="1"/>
</dbReference>
<evidence type="ECO:0000256" key="5">
    <source>
        <dbReference type="ARBA" id="ARBA00022695"/>
    </source>
</evidence>
<dbReference type="Proteomes" id="UP000218113">
    <property type="component" value="Unassembled WGS sequence"/>
</dbReference>
<dbReference type="GO" id="GO:0008408">
    <property type="term" value="F:3'-5' exonuclease activity"/>
    <property type="evidence" value="ECO:0007669"/>
    <property type="project" value="InterPro"/>
</dbReference>
<comment type="subunit">
    <text evidence="9">Forms a ring-shaped head-to-tail homodimer around DNA.</text>
</comment>
<comment type="similarity">
    <text evidence="2 9">Belongs to the beta sliding clamp family.</text>
</comment>
<organism evidence="13 14">
    <name type="scientific">SAR324 cluster bacterium</name>
    <dbReference type="NCBI Taxonomy" id="2024889"/>
    <lineage>
        <taxon>Bacteria</taxon>
        <taxon>Deltaproteobacteria</taxon>
        <taxon>SAR324 cluster</taxon>
    </lineage>
</organism>
<dbReference type="GO" id="GO:0003677">
    <property type="term" value="F:DNA binding"/>
    <property type="evidence" value="ECO:0007669"/>
    <property type="project" value="UniProtKB-UniRule"/>
</dbReference>
<evidence type="ECO:0000259" key="11">
    <source>
        <dbReference type="Pfam" id="PF02767"/>
    </source>
</evidence>
<keyword evidence="3 9" id="KW-0963">Cytoplasm</keyword>
<dbReference type="GO" id="GO:0003887">
    <property type="term" value="F:DNA-directed DNA polymerase activity"/>
    <property type="evidence" value="ECO:0007669"/>
    <property type="project" value="UniProtKB-UniRule"/>
</dbReference>
<dbReference type="NCBIfam" id="TIGR00663">
    <property type="entry name" value="dnan"/>
    <property type="match status" value="1"/>
</dbReference>
<dbReference type="EMBL" id="NVSR01000006">
    <property type="protein sequence ID" value="PCI30293.1"/>
    <property type="molecule type" value="Genomic_DNA"/>
</dbReference>
<dbReference type="GO" id="GO:0009360">
    <property type="term" value="C:DNA polymerase III complex"/>
    <property type="evidence" value="ECO:0007669"/>
    <property type="project" value="InterPro"/>
</dbReference>
<feature type="domain" description="DNA polymerase III beta sliding clamp N-terminal" evidence="10">
    <location>
        <begin position="1"/>
        <end position="119"/>
    </location>
</feature>
<evidence type="ECO:0000256" key="2">
    <source>
        <dbReference type="ARBA" id="ARBA00010752"/>
    </source>
</evidence>
<dbReference type="PANTHER" id="PTHR30478:SF0">
    <property type="entry name" value="BETA SLIDING CLAMP"/>
    <property type="match status" value="1"/>
</dbReference>
<evidence type="ECO:0000256" key="7">
    <source>
        <dbReference type="ARBA" id="ARBA00022932"/>
    </source>
</evidence>
<dbReference type="InterPro" id="IPR022637">
    <property type="entry name" value="DNA_polIII_beta_cen"/>
</dbReference>
<comment type="subcellular location">
    <subcellularLocation>
        <location evidence="1 9">Cytoplasm</location>
    </subcellularLocation>
</comment>
<dbReference type="GO" id="GO:0006271">
    <property type="term" value="P:DNA strand elongation involved in DNA replication"/>
    <property type="evidence" value="ECO:0007669"/>
    <property type="project" value="TreeGrafter"/>
</dbReference>
<gene>
    <name evidence="13" type="primary">dnaN</name>
    <name evidence="13" type="ORF">COB67_02120</name>
</gene>
<dbReference type="SUPFAM" id="SSF55979">
    <property type="entry name" value="DNA clamp"/>
    <property type="match status" value="3"/>
</dbReference>
<dbReference type="AlphaFoldDB" id="A0A2A4T9T1"/>
<dbReference type="Gene3D" id="3.10.150.10">
    <property type="entry name" value="DNA Polymerase III, subunit A, domain 2"/>
    <property type="match status" value="1"/>
</dbReference>
<evidence type="ECO:0000259" key="12">
    <source>
        <dbReference type="Pfam" id="PF02768"/>
    </source>
</evidence>
<dbReference type="Pfam" id="PF02767">
    <property type="entry name" value="DNA_pol3_beta_2"/>
    <property type="match status" value="1"/>
</dbReference>
<proteinExistence type="inferred from homology"/>
<dbReference type="Pfam" id="PF00712">
    <property type="entry name" value="DNA_pol3_beta"/>
    <property type="match status" value="1"/>
</dbReference>
<protein>
    <recommendedName>
        <fullName evidence="9">Beta sliding clamp</fullName>
    </recommendedName>
</protein>